<dbReference type="SMART" id="SM00271">
    <property type="entry name" value="DnaJ"/>
    <property type="match status" value="1"/>
</dbReference>
<proteinExistence type="predicted"/>
<dbReference type="GO" id="GO:0030544">
    <property type="term" value="F:Hsp70 protein binding"/>
    <property type="evidence" value="ECO:0007669"/>
    <property type="project" value="InterPro"/>
</dbReference>
<dbReference type="FunFam" id="1.10.287.110:FF:000021">
    <property type="entry name" value="DnaJ (Hsp40) homolog, subfamily B, member 2"/>
    <property type="match status" value="1"/>
</dbReference>
<dbReference type="OrthoDB" id="10250354at2759"/>
<dbReference type="PANTHER" id="PTHR45168:SF1">
    <property type="entry name" value="DNAJ HOMOLOG SUBFAMILY B MEMBER 2"/>
    <property type="match status" value="1"/>
</dbReference>
<feature type="domain" description="J" evidence="2">
    <location>
        <begin position="3"/>
        <end position="69"/>
    </location>
</feature>
<evidence type="ECO:0000259" key="2">
    <source>
        <dbReference type="PROSITE" id="PS50076"/>
    </source>
</evidence>
<keyword evidence="4" id="KW-1185">Reference proteome</keyword>
<dbReference type="GO" id="GO:0051082">
    <property type="term" value="F:unfolded protein binding"/>
    <property type="evidence" value="ECO:0007669"/>
    <property type="project" value="InterPro"/>
</dbReference>
<dbReference type="InterPro" id="IPR001623">
    <property type="entry name" value="DnaJ_domain"/>
</dbReference>
<dbReference type="PROSITE" id="PS50076">
    <property type="entry name" value="DNAJ_2"/>
    <property type="match status" value="1"/>
</dbReference>
<evidence type="ECO:0000256" key="1">
    <source>
        <dbReference type="ARBA" id="ARBA00023186"/>
    </source>
</evidence>
<comment type="caution">
    <text evidence="3">The sequence shown here is derived from an EMBL/GenBank/DDBJ whole genome shotgun (WGS) entry which is preliminary data.</text>
</comment>
<sequence length="237" mass="26483">MADYYEILGVPRNATQDDIKRAYRKLALRWHPDKNPDNKEHAEKKFKDIAEAYEVLSDKQKRDSYDNHGHSGFSDIGTARTARGHGPFYEFQFRSPEDVFREFFGGRDPFSDWFGDDFPVFASNRHGGSYHAHSAPVFPSPFPFGGDVSCSSFQSGGLGDSGSFGSVSTSTKVLNGKRITTKRSVENGVERVEVEEDGELKSIRVNGVEDDLALAIELSKREQTHVPPVRTENTEGT</sequence>
<dbReference type="AlphaFoldDB" id="A0A8T2IKQ6"/>
<evidence type="ECO:0000313" key="3">
    <source>
        <dbReference type="EMBL" id="KAG8432217.1"/>
    </source>
</evidence>
<evidence type="ECO:0000313" key="4">
    <source>
        <dbReference type="Proteomes" id="UP000812440"/>
    </source>
</evidence>
<dbReference type="InterPro" id="IPR018253">
    <property type="entry name" value="DnaJ_domain_CS"/>
</dbReference>
<keyword evidence="1" id="KW-0143">Chaperone</keyword>
<dbReference type="SUPFAM" id="SSF46565">
    <property type="entry name" value="Chaperone J-domain"/>
    <property type="match status" value="1"/>
</dbReference>
<dbReference type="PRINTS" id="PR00625">
    <property type="entry name" value="JDOMAIN"/>
</dbReference>
<dbReference type="Gene3D" id="1.10.287.110">
    <property type="entry name" value="DnaJ domain"/>
    <property type="match status" value="1"/>
</dbReference>
<gene>
    <name evidence="3" type="ORF">GDO86_016748</name>
</gene>
<dbReference type="InterPro" id="IPR043183">
    <property type="entry name" value="DNJB2/6-like"/>
</dbReference>
<reference evidence="3" key="1">
    <citation type="thesis" date="2020" institute="ProQuest LLC" country="789 East Eisenhower Parkway, Ann Arbor, MI, USA">
        <title>Comparative Genomics and Chromosome Evolution.</title>
        <authorList>
            <person name="Mudd A.B."/>
        </authorList>
    </citation>
    <scope>NUCLEOTIDE SEQUENCE</scope>
    <source>
        <strain evidence="3">Female2</strain>
        <tissue evidence="3">Blood</tissue>
    </source>
</reference>
<protein>
    <recommendedName>
        <fullName evidence="2">J domain-containing protein</fullName>
    </recommendedName>
</protein>
<dbReference type="Pfam" id="PF00226">
    <property type="entry name" value="DnaJ"/>
    <property type="match status" value="1"/>
</dbReference>
<dbReference type="CDD" id="cd06257">
    <property type="entry name" value="DnaJ"/>
    <property type="match status" value="1"/>
</dbReference>
<organism evidence="3 4">
    <name type="scientific">Hymenochirus boettgeri</name>
    <name type="common">Congo dwarf clawed frog</name>
    <dbReference type="NCBI Taxonomy" id="247094"/>
    <lineage>
        <taxon>Eukaryota</taxon>
        <taxon>Metazoa</taxon>
        <taxon>Chordata</taxon>
        <taxon>Craniata</taxon>
        <taxon>Vertebrata</taxon>
        <taxon>Euteleostomi</taxon>
        <taxon>Amphibia</taxon>
        <taxon>Batrachia</taxon>
        <taxon>Anura</taxon>
        <taxon>Pipoidea</taxon>
        <taxon>Pipidae</taxon>
        <taxon>Pipinae</taxon>
        <taxon>Hymenochirus</taxon>
    </lineage>
</organism>
<dbReference type="EMBL" id="JAACNH010000009">
    <property type="protein sequence ID" value="KAG8432217.1"/>
    <property type="molecule type" value="Genomic_DNA"/>
</dbReference>
<dbReference type="PROSITE" id="PS50330">
    <property type="entry name" value="UIM"/>
    <property type="match status" value="1"/>
</dbReference>
<dbReference type="InterPro" id="IPR036869">
    <property type="entry name" value="J_dom_sf"/>
</dbReference>
<dbReference type="InterPro" id="IPR003903">
    <property type="entry name" value="UIM_dom"/>
</dbReference>
<dbReference type="PANTHER" id="PTHR45168">
    <property type="entry name" value="DNAJ HOMOLOG SUBFAMILY B MEMBER 2"/>
    <property type="match status" value="1"/>
</dbReference>
<name>A0A8T2IKQ6_9PIPI</name>
<accession>A0A8T2IKQ6</accession>
<dbReference type="Proteomes" id="UP000812440">
    <property type="component" value="Chromosome 9"/>
</dbReference>
<dbReference type="GO" id="GO:0005737">
    <property type="term" value="C:cytoplasm"/>
    <property type="evidence" value="ECO:0007669"/>
    <property type="project" value="UniProtKB-ARBA"/>
</dbReference>
<dbReference type="PROSITE" id="PS00636">
    <property type="entry name" value="DNAJ_1"/>
    <property type="match status" value="1"/>
</dbReference>